<keyword evidence="6 7" id="KW-0472">Membrane</keyword>
<feature type="transmembrane region" description="Helical" evidence="7">
    <location>
        <begin position="293"/>
        <end position="315"/>
    </location>
</feature>
<evidence type="ECO:0000256" key="6">
    <source>
        <dbReference type="ARBA" id="ARBA00023136"/>
    </source>
</evidence>
<dbReference type="Pfam" id="PF13440">
    <property type="entry name" value="Polysacc_synt_3"/>
    <property type="match status" value="1"/>
</dbReference>
<dbReference type="PANTHER" id="PTHR30250:SF10">
    <property type="entry name" value="LIPOPOLYSACCHARIDE BIOSYNTHESIS PROTEIN WZXC"/>
    <property type="match status" value="1"/>
</dbReference>
<dbReference type="EMBL" id="FUYM01000009">
    <property type="protein sequence ID" value="SKB94119.1"/>
    <property type="molecule type" value="Genomic_DNA"/>
</dbReference>
<feature type="transmembrane region" description="Helical" evidence="7">
    <location>
        <begin position="78"/>
        <end position="100"/>
    </location>
</feature>
<keyword evidence="4 7" id="KW-0812">Transmembrane</keyword>
<protein>
    <submittedName>
        <fullName evidence="8">Membrane protein involved in the export of O-antigen and teichoic acid</fullName>
    </submittedName>
</protein>
<keyword evidence="5 7" id="KW-1133">Transmembrane helix</keyword>
<evidence type="ECO:0000256" key="2">
    <source>
        <dbReference type="ARBA" id="ARBA00007430"/>
    </source>
</evidence>
<accession>A0A1T5FD71</accession>
<name>A0A1T5FD71_9SPHN</name>
<feature type="transmembrane region" description="Helical" evidence="7">
    <location>
        <begin position="12"/>
        <end position="31"/>
    </location>
</feature>
<dbReference type="AlphaFoldDB" id="A0A1T5FD71"/>
<dbReference type="InterPro" id="IPR050833">
    <property type="entry name" value="Poly_Biosynth_Transport"/>
</dbReference>
<evidence type="ECO:0000256" key="5">
    <source>
        <dbReference type="ARBA" id="ARBA00022989"/>
    </source>
</evidence>
<reference evidence="9" key="1">
    <citation type="submission" date="2017-02" db="EMBL/GenBank/DDBJ databases">
        <authorList>
            <person name="Varghese N."/>
            <person name="Submissions S."/>
        </authorList>
    </citation>
    <scope>NUCLEOTIDE SEQUENCE [LARGE SCALE GENOMIC DNA]</scope>
    <source>
        <strain evidence="9">UM2</strain>
    </source>
</reference>
<comment type="subcellular location">
    <subcellularLocation>
        <location evidence="1">Cell membrane</location>
        <topology evidence="1">Multi-pass membrane protein</topology>
    </subcellularLocation>
</comment>
<dbReference type="PANTHER" id="PTHR30250">
    <property type="entry name" value="PST FAMILY PREDICTED COLANIC ACID TRANSPORTER"/>
    <property type="match status" value="1"/>
</dbReference>
<comment type="similarity">
    <text evidence="2">Belongs to the polysaccharide synthase family.</text>
</comment>
<evidence type="ECO:0000256" key="4">
    <source>
        <dbReference type="ARBA" id="ARBA00022692"/>
    </source>
</evidence>
<keyword evidence="9" id="KW-1185">Reference proteome</keyword>
<evidence type="ECO:0000256" key="3">
    <source>
        <dbReference type="ARBA" id="ARBA00022475"/>
    </source>
</evidence>
<feature type="transmembrane region" description="Helical" evidence="7">
    <location>
        <begin position="146"/>
        <end position="167"/>
    </location>
</feature>
<organism evidence="8 9">
    <name type="scientific">Rhizorhabdus histidinilytica</name>
    <dbReference type="NCBI Taxonomy" id="439228"/>
    <lineage>
        <taxon>Bacteria</taxon>
        <taxon>Pseudomonadati</taxon>
        <taxon>Pseudomonadota</taxon>
        <taxon>Alphaproteobacteria</taxon>
        <taxon>Sphingomonadales</taxon>
        <taxon>Sphingomonadaceae</taxon>
        <taxon>Rhizorhabdus</taxon>
    </lineage>
</organism>
<feature type="transmembrane region" description="Helical" evidence="7">
    <location>
        <begin position="413"/>
        <end position="434"/>
    </location>
</feature>
<dbReference type="OrthoDB" id="7605542at2"/>
<feature type="transmembrane region" description="Helical" evidence="7">
    <location>
        <begin position="355"/>
        <end position="374"/>
    </location>
</feature>
<feature type="transmembrane region" description="Helical" evidence="7">
    <location>
        <begin position="321"/>
        <end position="343"/>
    </location>
</feature>
<dbReference type="GO" id="GO:0005886">
    <property type="term" value="C:plasma membrane"/>
    <property type="evidence" value="ECO:0007669"/>
    <property type="project" value="UniProtKB-SubCell"/>
</dbReference>
<feature type="transmembrane region" description="Helical" evidence="7">
    <location>
        <begin position="43"/>
        <end position="66"/>
    </location>
</feature>
<feature type="transmembrane region" description="Helical" evidence="7">
    <location>
        <begin position="112"/>
        <end position="134"/>
    </location>
</feature>
<sequence>MARLMRDEAGTTVFVFTAATLVLRLGGNIVLTRLLDPDAFGVVGIIVSIMVTLTMMSDLGFLDFVVRHRRGGDRRLLDVLWTIRLGQSGLLTLAMLLAAWPVTLFLEKPELASPIAAMAPLFLVNALCPMTLLLAQREGRVGTVCLVELGALAVQVAFNLVLCLMVPDYRALLAGLYVGAAARMLLTLRMIEGGSRLAWNRGAATELTRFSRWVLPSSLLTLLLTQSDKFLFARLFSMAGFGAYILPSNLALAAQPFGRNYVERYFFPLVSRAWREGPERLAAVFYAARRRQFLLLFAGIGFGMGAAPALFGILFDHRYEYGWIYFTVLLLRVGFDLDSFANIQTVVAMGRTAPILHANLLRFGLFVLWIIAFFRPLGALALPLALTVAELGALLYSIALLRRQGLFRLRQHGLYYAALTAALVPGAVLSWFLARNVVAAGLAAIG</sequence>
<evidence type="ECO:0000313" key="9">
    <source>
        <dbReference type="Proteomes" id="UP000189818"/>
    </source>
</evidence>
<evidence type="ECO:0000256" key="1">
    <source>
        <dbReference type="ARBA" id="ARBA00004651"/>
    </source>
</evidence>
<dbReference type="STRING" id="439228.SAMN06295920_10981"/>
<dbReference type="Proteomes" id="UP000189818">
    <property type="component" value="Unassembled WGS sequence"/>
</dbReference>
<dbReference type="RefSeq" id="WP_079649676.1">
    <property type="nucleotide sequence ID" value="NZ_JBHLWD010000078.1"/>
</dbReference>
<gene>
    <name evidence="8" type="ORF">SAMN06295920_10981</name>
</gene>
<evidence type="ECO:0000256" key="7">
    <source>
        <dbReference type="SAM" id="Phobius"/>
    </source>
</evidence>
<keyword evidence="3" id="KW-1003">Cell membrane</keyword>
<feature type="transmembrane region" description="Helical" evidence="7">
    <location>
        <begin position="380"/>
        <end position="401"/>
    </location>
</feature>
<proteinExistence type="inferred from homology"/>
<evidence type="ECO:0000313" key="8">
    <source>
        <dbReference type="EMBL" id="SKB94119.1"/>
    </source>
</evidence>